<feature type="domain" description="Ubiquitin-like protease family profile" evidence="4">
    <location>
        <begin position="1"/>
        <end position="102"/>
    </location>
</feature>
<dbReference type="EMBL" id="JASCZI010275308">
    <property type="protein sequence ID" value="MED6226441.1"/>
    <property type="molecule type" value="Genomic_DNA"/>
</dbReference>
<organism evidence="5 6">
    <name type="scientific">Stylosanthes scabra</name>
    <dbReference type="NCBI Taxonomy" id="79078"/>
    <lineage>
        <taxon>Eukaryota</taxon>
        <taxon>Viridiplantae</taxon>
        <taxon>Streptophyta</taxon>
        <taxon>Embryophyta</taxon>
        <taxon>Tracheophyta</taxon>
        <taxon>Spermatophyta</taxon>
        <taxon>Magnoliopsida</taxon>
        <taxon>eudicotyledons</taxon>
        <taxon>Gunneridae</taxon>
        <taxon>Pentapetalae</taxon>
        <taxon>rosids</taxon>
        <taxon>fabids</taxon>
        <taxon>Fabales</taxon>
        <taxon>Fabaceae</taxon>
        <taxon>Papilionoideae</taxon>
        <taxon>50 kb inversion clade</taxon>
        <taxon>dalbergioids sensu lato</taxon>
        <taxon>Dalbergieae</taxon>
        <taxon>Pterocarpus clade</taxon>
        <taxon>Stylosanthes</taxon>
    </lineage>
</organism>
<evidence type="ECO:0000256" key="3">
    <source>
        <dbReference type="ARBA" id="ARBA00022801"/>
    </source>
</evidence>
<dbReference type="Gene3D" id="1.10.418.20">
    <property type="match status" value="1"/>
</dbReference>
<reference evidence="5 6" key="1">
    <citation type="journal article" date="2023" name="Plants (Basel)">
        <title>Bridging the Gap: Combining Genomics and Transcriptomics Approaches to Understand Stylosanthes scabra, an Orphan Legume from the Brazilian Caatinga.</title>
        <authorList>
            <person name="Ferreira-Neto J.R.C."/>
            <person name="da Silva M.D."/>
            <person name="Binneck E."/>
            <person name="de Melo N.F."/>
            <person name="da Silva R.H."/>
            <person name="de Melo A.L.T.M."/>
            <person name="Pandolfi V."/>
            <person name="Bustamante F.O."/>
            <person name="Brasileiro-Vidal A.C."/>
            <person name="Benko-Iseppon A.M."/>
        </authorList>
    </citation>
    <scope>NUCLEOTIDE SEQUENCE [LARGE SCALE GENOMIC DNA]</scope>
    <source>
        <tissue evidence="5">Leaves</tissue>
    </source>
</reference>
<protein>
    <recommendedName>
        <fullName evidence="4">Ubiquitin-like protease family profile domain-containing protein</fullName>
    </recommendedName>
</protein>
<evidence type="ECO:0000259" key="4">
    <source>
        <dbReference type="PROSITE" id="PS50600"/>
    </source>
</evidence>
<comment type="caution">
    <text evidence="5">The sequence shown here is derived from an EMBL/GenBank/DDBJ whole genome shotgun (WGS) entry which is preliminary data.</text>
</comment>
<dbReference type="Pfam" id="PF02902">
    <property type="entry name" value="Peptidase_C48"/>
    <property type="match status" value="1"/>
</dbReference>
<dbReference type="PROSITE" id="PS50600">
    <property type="entry name" value="ULP_PROTEASE"/>
    <property type="match status" value="1"/>
</dbReference>
<keyword evidence="2" id="KW-0645">Protease</keyword>
<dbReference type="InterPro" id="IPR003653">
    <property type="entry name" value="Peptidase_C48_C"/>
</dbReference>
<gene>
    <name evidence="5" type="ORF">PIB30_103797</name>
</gene>
<evidence type="ECO:0000313" key="5">
    <source>
        <dbReference type="EMBL" id="MED6226441.1"/>
    </source>
</evidence>
<sequence length="119" mass="13978">MLEAYNHNYFDPEIERPYSIRKLTENDNNEGLHYIDRDKMRRARYSNVIDQILVYAGGETMFPGPITRHVGSHSLLPKYVSVPKQPNEFDCGVYVLKYMEIVNPNDLAKRNFKIPVWSK</sequence>
<dbReference type="Proteomes" id="UP001341840">
    <property type="component" value="Unassembled WGS sequence"/>
</dbReference>
<name>A0ABU6ZXJ1_9FABA</name>
<comment type="similarity">
    <text evidence="1">Belongs to the peptidase C48 family.</text>
</comment>
<feature type="non-terminal residue" evidence="5">
    <location>
        <position position="119"/>
    </location>
</feature>
<proteinExistence type="inferred from homology"/>
<dbReference type="InterPro" id="IPR038765">
    <property type="entry name" value="Papain-like_cys_pep_sf"/>
</dbReference>
<accession>A0ABU6ZXJ1</accession>
<evidence type="ECO:0000256" key="1">
    <source>
        <dbReference type="ARBA" id="ARBA00005234"/>
    </source>
</evidence>
<dbReference type="SUPFAM" id="SSF54001">
    <property type="entry name" value="Cysteine proteinases"/>
    <property type="match status" value="1"/>
</dbReference>
<evidence type="ECO:0000256" key="2">
    <source>
        <dbReference type="ARBA" id="ARBA00022670"/>
    </source>
</evidence>
<keyword evidence="3" id="KW-0378">Hydrolase</keyword>
<keyword evidence="6" id="KW-1185">Reference proteome</keyword>
<evidence type="ECO:0000313" key="6">
    <source>
        <dbReference type="Proteomes" id="UP001341840"/>
    </source>
</evidence>